<reference evidence="2" key="1">
    <citation type="submission" date="2016-10" db="EMBL/GenBank/DDBJ databases">
        <authorList>
            <person name="Varghese N."/>
            <person name="Submissions S."/>
        </authorList>
    </citation>
    <scope>NUCLEOTIDE SEQUENCE [LARGE SCALE GENOMIC DNA]</scope>
    <source>
        <strain evidence="2">DSM 22951</strain>
    </source>
</reference>
<dbReference type="InterPro" id="IPR032580">
    <property type="entry name" value="SatD"/>
</dbReference>
<organism evidence="1 2">
    <name type="scientific">Branchiibius hedensis</name>
    <dbReference type="NCBI Taxonomy" id="672460"/>
    <lineage>
        <taxon>Bacteria</taxon>
        <taxon>Bacillati</taxon>
        <taxon>Actinomycetota</taxon>
        <taxon>Actinomycetes</taxon>
        <taxon>Micrococcales</taxon>
        <taxon>Dermacoccaceae</taxon>
        <taxon>Branchiibius</taxon>
    </lineage>
</organism>
<protein>
    <submittedName>
        <fullName evidence="1">SatD family (SatD)</fullName>
    </submittedName>
</protein>
<sequence length="218" mass="23449">MAEALVATLIGDLVASRGVTDRRGLHDRLISALASGADALSQDLVATAPLHITVGDEFQGGFGTIGAALHASLLIRTQLLIGQPEADLRCGIGWGSVQVLDRRTGVQDGPGWWSARDAIEEAEQLADAPSTRSVRTIARLGADREQLQDAVNAALTTRDHLLARLDNRSVRILHRLLRQESKRDIAEAEGISASAVSQRAYRDGLDAIVRDALLLRRI</sequence>
<evidence type="ECO:0000313" key="1">
    <source>
        <dbReference type="EMBL" id="SSA33457.1"/>
    </source>
</evidence>
<accession>A0A2Y8ZUC8</accession>
<keyword evidence="2" id="KW-1185">Reference proteome</keyword>
<gene>
    <name evidence="1" type="ORF">SAMN04489750_0739</name>
</gene>
<dbReference type="RefSeq" id="WP_109684158.1">
    <property type="nucleotide sequence ID" value="NZ_QGDN01000001.1"/>
</dbReference>
<dbReference type="EMBL" id="UESZ01000001">
    <property type="protein sequence ID" value="SSA33457.1"/>
    <property type="molecule type" value="Genomic_DNA"/>
</dbReference>
<dbReference type="Proteomes" id="UP000250028">
    <property type="component" value="Unassembled WGS sequence"/>
</dbReference>
<evidence type="ECO:0000313" key="2">
    <source>
        <dbReference type="Proteomes" id="UP000250028"/>
    </source>
</evidence>
<dbReference type="AlphaFoldDB" id="A0A2Y8ZUC8"/>
<proteinExistence type="predicted"/>
<dbReference type="OrthoDB" id="4711815at2"/>
<dbReference type="Pfam" id="PF16264">
    <property type="entry name" value="SatD"/>
    <property type="match status" value="1"/>
</dbReference>
<name>A0A2Y8ZUC8_9MICO</name>